<evidence type="ECO:0000313" key="1">
    <source>
        <dbReference type="EMBL" id="AOW02784.1"/>
    </source>
</evidence>
<organism evidence="1 2">
    <name type="scientific">Yarrowia lipolytica</name>
    <name type="common">Candida lipolytica</name>
    <dbReference type="NCBI Taxonomy" id="4952"/>
    <lineage>
        <taxon>Eukaryota</taxon>
        <taxon>Fungi</taxon>
        <taxon>Dikarya</taxon>
        <taxon>Ascomycota</taxon>
        <taxon>Saccharomycotina</taxon>
        <taxon>Dipodascomycetes</taxon>
        <taxon>Dipodascales</taxon>
        <taxon>Dipodascales incertae sedis</taxon>
        <taxon>Yarrowia</taxon>
    </lineage>
</organism>
<reference evidence="1 2" key="1">
    <citation type="journal article" date="2016" name="PLoS ONE">
        <title>Sequence Assembly of Yarrowia lipolytica Strain W29/CLIB89 Shows Transposable Element Diversity.</title>
        <authorList>
            <person name="Magnan C."/>
            <person name="Yu J."/>
            <person name="Chang I."/>
            <person name="Jahn E."/>
            <person name="Kanomata Y."/>
            <person name="Wu J."/>
            <person name="Zeller M."/>
            <person name="Oakes M."/>
            <person name="Baldi P."/>
            <person name="Sandmeyer S."/>
        </authorList>
    </citation>
    <scope>NUCLEOTIDE SEQUENCE [LARGE SCALE GENOMIC DNA]</scope>
    <source>
        <strain evidence="2">CLIB89(W29)</strain>
    </source>
</reference>
<dbReference type="AlphaFoldDB" id="A0A1D8NAY3"/>
<dbReference type="Proteomes" id="UP000182444">
    <property type="component" value="Chromosome 1C"/>
</dbReference>
<protein>
    <submittedName>
        <fullName evidence="1">Uncharacterized protein</fullName>
    </submittedName>
</protein>
<dbReference type="EMBL" id="CP017555">
    <property type="protein sequence ID" value="AOW02784.1"/>
    <property type="molecule type" value="Genomic_DNA"/>
</dbReference>
<evidence type="ECO:0000313" key="2">
    <source>
        <dbReference type="Proteomes" id="UP000182444"/>
    </source>
</evidence>
<dbReference type="RefSeq" id="XP_068138448.1">
    <property type="nucleotide sequence ID" value="XM_068282347.1"/>
</dbReference>
<name>A0A1D8NAY3_YARLL</name>
<sequence length="154" mass="17264">MFSVAQALARFTNRRRPETQIEVNQASRRSYQAWKIGDIGFFMFGQRDGGNGGSSSGSCKHAIQSSKLDLLHLQVVTCHILLRFQPNLTLPVRKRPKEARESYDKFSSTLWSPSTFSGVDNASDAPKKAAQLRVGRLPPLIESLVWFHRSSSRG</sequence>
<accession>A0A1D8NAY3</accession>
<dbReference type="VEuPathDB" id="FungiDB:YALI1_C18161g"/>
<gene>
    <name evidence="1" type="ORF">YALI1_C18161g</name>
</gene>
<dbReference type="GeneID" id="94582979"/>
<proteinExistence type="predicted"/>